<comment type="subcellular location">
    <subcellularLocation>
        <location evidence="1">Cytoplasm</location>
    </subcellularLocation>
</comment>
<dbReference type="RefSeq" id="WP_147572475.1">
    <property type="nucleotide sequence ID" value="NZ_JACOPO010000005.1"/>
</dbReference>
<dbReference type="EMBL" id="JACOPO010000005">
    <property type="protein sequence ID" value="MBC5723023.1"/>
    <property type="molecule type" value="Genomic_DNA"/>
</dbReference>
<evidence type="ECO:0000256" key="7">
    <source>
        <dbReference type="SAM" id="MobiDB-lite"/>
    </source>
</evidence>
<evidence type="ECO:0000256" key="1">
    <source>
        <dbReference type="ARBA" id="ARBA00004496"/>
    </source>
</evidence>
<evidence type="ECO:0000256" key="3">
    <source>
        <dbReference type="ARBA" id="ARBA00022618"/>
    </source>
</evidence>
<evidence type="ECO:0000256" key="4">
    <source>
        <dbReference type="ARBA" id="ARBA00023054"/>
    </source>
</evidence>
<keyword evidence="3" id="KW-0132">Cell division</keyword>
<keyword evidence="2" id="KW-0963">Cytoplasm</keyword>
<organism evidence="8 9">
    <name type="scientific">Flintibacter hominis</name>
    <dbReference type="NCBI Taxonomy" id="2763048"/>
    <lineage>
        <taxon>Bacteria</taxon>
        <taxon>Bacillati</taxon>
        <taxon>Bacillota</taxon>
        <taxon>Clostridia</taxon>
        <taxon>Eubacteriales</taxon>
        <taxon>Flintibacter</taxon>
    </lineage>
</organism>
<evidence type="ECO:0000256" key="2">
    <source>
        <dbReference type="ARBA" id="ARBA00022490"/>
    </source>
</evidence>
<dbReference type="PANTHER" id="PTHR35794:SF1">
    <property type="entry name" value="CELL CYCLE PROTEIN GPSB"/>
    <property type="match status" value="1"/>
</dbReference>
<keyword evidence="4 6" id="KW-0175">Coiled coil</keyword>
<keyword evidence="5" id="KW-0131">Cell cycle</keyword>
<protein>
    <submittedName>
        <fullName evidence="8">DivIVA domain-containing protein</fullName>
    </submittedName>
</protein>
<dbReference type="GO" id="GO:0005737">
    <property type="term" value="C:cytoplasm"/>
    <property type="evidence" value="ECO:0007669"/>
    <property type="project" value="UniProtKB-SubCell"/>
</dbReference>
<dbReference type="InterPro" id="IPR007793">
    <property type="entry name" value="DivIVA_fam"/>
</dbReference>
<feature type="compositionally biased region" description="Acidic residues" evidence="7">
    <location>
        <begin position="195"/>
        <end position="206"/>
    </location>
</feature>
<keyword evidence="9" id="KW-1185">Reference proteome</keyword>
<gene>
    <name evidence="8" type="ORF">H8S11_09375</name>
</gene>
<dbReference type="PANTHER" id="PTHR35794">
    <property type="entry name" value="CELL DIVISION PROTEIN DIVIVA"/>
    <property type="match status" value="1"/>
</dbReference>
<name>A0A8J6M7B2_9FIRM</name>
<feature type="coiled-coil region" evidence="6">
    <location>
        <begin position="43"/>
        <end position="124"/>
    </location>
</feature>
<dbReference type="Gene3D" id="6.10.250.660">
    <property type="match status" value="1"/>
</dbReference>
<reference evidence="8" key="1">
    <citation type="submission" date="2020-08" db="EMBL/GenBank/DDBJ databases">
        <title>Genome public.</title>
        <authorList>
            <person name="Liu C."/>
            <person name="Sun Q."/>
        </authorList>
    </citation>
    <scope>NUCLEOTIDE SEQUENCE</scope>
    <source>
        <strain evidence="8">NSJ-23</strain>
    </source>
</reference>
<dbReference type="AlphaFoldDB" id="A0A8J6M7B2"/>
<feature type="region of interest" description="Disordered" evidence="7">
    <location>
        <begin position="188"/>
        <end position="233"/>
    </location>
</feature>
<evidence type="ECO:0000313" key="9">
    <source>
        <dbReference type="Proteomes" id="UP000628736"/>
    </source>
</evidence>
<evidence type="ECO:0000313" key="8">
    <source>
        <dbReference type="EMBL" id="MBC5723023.1"/>
    </source>
</evidence>
<feature type="compositionally biased region" description="Acidic residues" evidence="7">
    <location>
        <begin position="215"/>
        <end position="224"/>
    </location>
</feature>
<sequence length="246" mass="27880">MLTPQEVSERAFQKATFNGYNMSQVDEFLDILTADYSALYSENAVLKSKMKVLADKVEEYRATEDAMRQAFMIAQRRADDLVREAEQKRAALIHEAEGEARQRMESITKEVEAEEFRLQQAKNATAAFVDKLRAIHAKQEEFLDQLGEMCPDAQPQPAPDPVEETVSEIDDNVQRLLNQAMLEATAENLKARQEAEEEPEDLEDTAEFGPVSGGEAEDEDEEDLPPVRGSRINFGELQFGRDYEIK</sequence>
<dbReference type="GO" id="GO:0051301">
    <property type="term" value="P:cell division"/>
    <property type="evidence" value="ECO:0007669"/>
    <property type="project" value="UniProtKB-KW"/>
</dbReference>
<proteinExistence type="predicted"/>
<evidence type="ECO:0000256" key="6">
    <source>
        <dbReference type="SAM" id="Coils"/>
    </source>
</evidence>
<dbReference type="NCBIfam" id="TIGR03544">
    <property type="entry name" value="DivI1A_domain"/>
    <property type="match status" value="1"/>
</dbReference>
<dbReference type="InterPro" id="IPR019933">
    <property type="entry name" value="DivIVA_domain"/>
</dbReference>
<dbReference type="Proteomes" id="UP000628736">
    <property type="component" value="Unassembled WGS sequence"/>
</dbReference>
<accession>A0A8J6M7B2</accession>
<comment type="caution">
    <text evidence="8">The sequence shown here is derived from an EMBL/GenBank/DDBJ whole genome shotgun (WGS) entry which is preliminary data.</text>
</comment>
<dbReference type="Pfam" id="PF05103">
    <property type="entry name" value="DivIVA"/>
    <property type="match status" value="1"/>
</dbReference>
<evidence type="ECO:0000256" key="5">
    <source>
        <dbReference type="ARBA" id="ARBA00023306"/>
    </source>
</evidence>